<evidence type="ECO:0000313" key="3">
    <source>
        <dbReference type="Proteomes" id="UP000660708"/>
    </source>
</evidence>
<dbReference type="Pfam" id="PF13673">
    <property type="entry name" value="Acetyltransf_10"/>
    <property type="match status" value="1"/>
</dbReference>
<protein>
    <submittedName>
        <fullName evidence="2">ElaA protein</fullName>
    </submittedName>
</protein>
<evidence type="ECO:0000259" key="1">
    <source>
        <dbReference type="PROSITE" id="PS51186"/>
    </source>
</evidence>
<dbReference type="EMBL" id="AQHF01000020">
    <property type="protein sequence ID" value="MBE0345991.1"/>
    <property type="molecule type" value="Genomic_DNA"/>
</dbReference>
<sequence>MDWRVESYDTLTKDELFEILKLRVDVFVVEQACPYPEIDDVDRAPETQHLFLQSDTKILAYARCYRQSDSVASIGRVIVSAEMRGKGVAHTLMEKAIASCEQSIPHQRLVISAQCYLDKFYSGIGFVKQGSEYLEDGIPHQDMVYTQGKHS</sequence>
<dbReference type="PROSITE" id="PS51186">
    <property type="entry name" value="GNAT"/>
    <property type="match status" value="1"/>
</dbReference>
<organism evidence="2 3">
    <name type="scientific">Pseudoalteromonas peptidolytica F12-50-A1</name>
    <dbReference type="NCBI Taxonomy" id="1315280"/>
    <lineage>
        <taxon>Bacteria</taxon>
        <taxon>Pseudomonadati</taxon>
        <taxon>Pseudomonadota</taxon>
        <taxon>Gammaproteobacteria</taxon>
        <taxon>Alteromonadales</taxon>
        <taxon>Pseudoalteromonadaceae</taxon>
        <taxon>Pseudoalteromonas</taxon>
    </lineage>
</organism>
<proteinExistence type="predicted"/>
<keyword evidence="3" id="KW-1185">Reference proteome</keyword>
<dbReference type="AlphaFoldDB" id="A0A8I0T346"/>
<dbReference type="SUPFAM" id="SSF55729">
    <property type="entry name" value="Acyl-CoA N-acyltransferases (Nat)"/>
    <property type="match status" value="1"/>
</dbReference>
<feature type="domain" description="N-acetyltransferase" evidence="1">
    <location>
        <begin position="6"/>
        <end position="148"/>
    </location>
</feature>
<dbReference type="Proteomes" id="UP000660708">
    <property type="component" value="Unassembled WGS sequence"/>
</dbReference>
<reference evidence="2 3" key="1">
    <citation type="submission" date="2015-06" db="EMBL/GenBank/DDBJ databases">
        <title>Genome sequence of Pseudoalteromonas peptidolytica.</title>
        <authorList>
            <person name="Xie B.-B."/>
            <person name="Rong J.-C."/>
            <person name="Qin Q.-L."/>
            <person name="Zhang Y.-Z."/>
        </authorList>
    </citation>
    <scope>NUCLEOTIDE SEQUENCE [LARGE SCALE GENOMIC DNA]</scope>
    <source>
        <strain evidence="2 3">F12-50-A1</strain>
    </source>
</reference>
<dbReference type="GO" id="GO:0016747">
    <property type="term" value="F:acyltransferase activity, transferring groups other than amino-acyl groups"/>
    <property type="evidence" value="ECO:0007669"/>
    <property type="project" value="InterPro"/>
</dbReference>
<dbReference type="RefSeq" id="WP_147390663.1">
    <property type="nucleotide sequence ID" value="NZ_AQHF01000020.1"/>
</dbReference>
<dbReference type="Gene3D" id="3.40.630.30">
    <property type="match status" value="1"/>
</dbReference>
<dbReference type="InterPro" id="IPR016181">
    <property type="entry name" value="Acyl_CoA_acyltransferase"/>
</dbReference>
<comment type="caution">
    <text evidence="2">The sequence shown here is derived from an EMBL/GenBank/DDBJ whole genome shotgun (WGS) entry which is preliminary data.</text>
</comment>
<dbReference type="InterPro" id="IPR000182">
    <property type="entry name" value="GNAT_dom"/>
</dbReference>
<evidence type="ECO:0000313" key="2">
    <source>
        <dbReference type="EMBL" id="MBE0345991.1"/>
    </source>
</evidence>
<name>A0A8I0T346_9GAMM</name>
<gene>
    <name evidence="2" type="primary">elaA</name>
    <name evidence="2" type="ORF">PPEP_a0991</name>
</gene>
<accession>A0A8I0T346</accession>
<dbReference type="CDD" id="cd04301">
    <property type="entry name" value="NAT_SF"/>
    <property type="match status" value="1"/>
</dbReference>